<evidence type="ECO:0000256" key="9">
    <source>
        <dbReference type="ARBA" id="ARBA00023274"/>
    </source>
</evidence>
<feature type="domain" description="RRM" evidence="12">
    <location>
        <begin position="18"/>
        <end position="97"/>
    </location>
</feature>
<dbReference type="GO" id="GO:0030532">
    <property type="term" value="C:small nuclear ribonucleoprotein complex"/>
    <property type="evidence" value="ECO:0007669"/>
    <property type="project" value="UniProtKB-ARBA"/>
</dbReference>
<dbReference type="STRING" id="341663.Q0CW54"/>
<keyword evidence="5" id="KW-0677">Repeat</keyword>
<dbReference type="InterPro" id="IPR035979">
    <property type="entry name" value="RBD_domain_sf"/>
</dbReference>
<comment type="subcellular location">
    <subcellularLocation>
        <location evidence="1">Nucleus</location>
    </subcellularLocation>
</comment>
<dbReference type="OMA" id="VRMIPTK"/>
<proteinExistence type="inferred from homology"/>
<dbReference type="RefSeq" id="XP_001211258.1">
    <property type="nucleotide sequence ID" value="XM_001211258.1"/>
</dbReference>
<dbReference type="InterPro" id="IPR012677">
    <property type="entry name" value="Nucleotide-bd_a/b_plait_sf"/>
</dbReference>
<evidence type="ECO:0000256" key="8">
    <source>
        <dbReference type="ARBA" id="ARBA00023242"/>
    </source>
</evidence>
<reference evidence="14" key="1">
    <citation type="submission" date="2005-09" db="EMBL/GenBank/DDBJ databases">
        <title>Annotation of the Aspergillus terreus NIH2624 genome.</title>
        <authorList>
            <person name="Birren B.W."/>
            <person name="Lander E.S."/>
            <person name="Galagan J.E."/>
            <person name="Nusbaum C."/>
            <person name="Devon K."/>
            <person name="Henn M."/>
            <person name="Ma L.-J."/>
            <person name="Jaffe D.B."/>
            <person name="Butler J."/>
            <person name="Alvarez P."/>
            <person name="Gnerre S."/>
            <person name="Grabherr M."/>
            <person name="Kleber M."/>
            <person name="Mauceli E.W."/>
            <person name="Brockman W."/>
            <person name="Rounsley S."/>
            <person name="Young S.K."/>
            <person name="LaButti K."/>
            <person name="Pushparaj V."/>
            <person name="DeCaprio D."/>
            <person name="Crawford M."/>
            <person name="Koehrsen M."/>
            <person name="Engels R."/>
            <person name="Montgomery P."/>
            <person name="Pearson M."/>
            <person name="Howarth C."/>
            <person name="Larson L."/>
            <person name="Luoma S."/>
            <person name="White J."/>
            <person name="Alvarado L."/>
            <person name="Kodira C.D."/>
            <person name="Zeng Q."/>
            <person name="Oleary S."/>
            <person name="Yandava C."/>
            <person name="Denning D.W."/>
            <person name="Nierman W.C."/>
            <person name="Milne T."/>
            <person name="Madden K."/>
        </authorList>
    </citation>
    <scope>NUCLEOTIDE SEQUENCE [LARGE SCALE GENOMIC DNA]</scope>
    <source>
        <strain evidence="14">NIH 2624 / FGSC A1156</strain>
    </source>
</reference>
<dbReference type="FunFam" id="3.30.70.330:FF:000039">
    <property type="entry name" value="U1 small nuclear ribonucleoprotein A"/>
    <property type="match status" value="1"/>
</dbReference>
<feature type="domain" description="RRM" evidence="12">
    <location>
        <begin position="179"/>
        <end position="254"/>
    </location>
</feature>
<evidence type="ECO:0000256" key="6">
    <source>
        <dbReference type="ARBA" id="ARBA00022884"/>
    </source>
</evidence>
<evidence type="ECO:0000256" key="10">
    <source>
        <dbReference type="PROSITE-ProRule" id="PRU00176"/>
    </source>
</evidence>
<dbReference type="VEuPathDB" id="FungiDB:ATEG_02080"/>
<sequence length="254" mass="28315">MYVRRRNSSPITLHTNNHLTQVRNLEERIKVDNLKEALSEIFSEYGNILEIVAKTNLKAKGQAFIVFDNVESATRAIDEINGFELFDKPMVLDYAKTRSDATVLREGGEDELEVHKRRRLAEKERKQAHEALEAQKKLKRPPGAPEAARPAKTAKGAGLKPTSGAAAAVIPDEYLPPNKILFLRDLPDNADQDSLTAVFGRFEGFQEVRLVPGRKGIAFVEYENESGAISAKEATSGMPMGEQGKPIRVTYQRQ</sequence>
<protein>
    <recommendedName>
        <fullName evidence="12">RRM domain-containing protein</fullName>
    </recommendedName>
</protein>
<feature type="region of interest" description="Disordered" evidence="11">
    <location>
        <begin position="233"/>
        <end position="254"/>
    </location>
</feature>
<dbReference type="GeneID" id="4316985"/>
<evidence type="ECO:0000256" key="7">
    <source>
        <dbReference type="ARBA" id="ARBA00023187"/>
    </source>
</evidence>
<dbReference type="CDD" id="cd12246">
    <property type="entry name" value="RRM1_U1A_like"/>
    <property type="match status" value="1"/>
</dbReference>
<evidence type="ECO:0000313" key="13">
    <source>
        <dbReference type="EMBL" id="EAU37042.1"/>
    </source>
</evidence>
<dbReference type="Proteomes" id="UP000007963">
    <property type="component" value="Unassembled WGS sequence"/>
</dbReference>
<dbReference type="PANTHER" id="PTHR10501">
    <property type="entry name" value="U1 SMALL NUCLEAR RIBONUCLEOPROTEIN A/U2 SMALL NUCLEAR RIBONUCLEOPROTEIN B"/>
    <property type="match status" value="1"/>
</dbReference>
<dbReference type="FunFam" id="3.30.70.330:FF:000029">
    <property type="entry name" value="U2 small nuclear ribonucleoprotein B"/>
    <property type="match status" value="1"/>
</dbReference>
<dbReference type="InterPro" id="IPR000504">
    <property type="entry name" value="RRM_dom"/>
</dbReference>
<comment type="similarity">
    <text evidence="2">Belongs to the RRM U1 A/B'' family.</text>
</comment>
<dbReference type="OrthoDB" id="266020at2759"/>
<accession>Q0CW54</accession>
<dbReference type="GO" id="GO:0006397">
    <property type="term" value="P:mRNA processing"/>
    <property type="evidence" value="ECO:0007669"/>
    <property type="project" value="UniProtKB-KW"/>
</dbReference>
<dbReference type="CDD" id="cd12247">
    <property type="entry name" value="RRM2_U1A_like"/>
    <property type="match status" value="1"/>
</dbReference>
<feature type="compositionally biased region" description="Basic and acidic residues" evidence="11">
    <location>
        <begin position="123"/>
        <end position="136"/>
    </location>
</feature>
<evidence type="ECO:0000256" key="11">
    <source>
        <dbReference type="SAM" id="MobiDB-lite"/>
    </source>
</evidence>
<dbReference type="Gene3D" id="3.30.70.330">
    <property type="match status" value="2"/>
</dbReference>
<dbReference type="GO" id="GO:0005681">
    <property type="term" value="C:spliceosomal complex"/>
    <property type="evidence" value="ECO:0007669"/>
    <property type="project" value="UniProtKB-KW"/>
</dbReference>
<evidence type="ECO:0000256" key="4">
    <source>
        <dbReference type="ARBA" id="ARBA00022728"/>
    </source>
</evidence>
<dbReference type="EMBL" id="CH476596">
    <property type="protein sequence ID" value="EAU37042.1"/>
    <property type="molecule type" value="Genomic_DNA"/>
</dbReference>
<keyword evidence="6 10" id="KW-0694">RNA-binding</keyword>
<keyword evidence="8" id="KW-0539">Nucleus</keyword>
<evidence type="ECO:0000256" key="3">
    <source>
        <dbReference type="ARBA" id="ARBA00022664"/>
    </source>
</evidence>
<dbReference type="eggNOG" id="KOG4206">
    <property type="taxonomic scope" value="Eukaryota"/>
</dbReference>
<dbReference type="SUPFAM" id="SSF54928">
    <property type="entry name" value="RNA-binding domain, RBD"/>
    <property type="match status" value="1"/>
</dbReference>
<keyword evidence="4" id="KW-0747">Spliceosome</keyword>
<keyword evidence="3" id="KW-0507">mRNA processing</keyword>
<gene>
    <name evidence="13" type="ORF">ATEG_02080</name>
</gene>
<keyword evidence="9" id="KW-0687">Ribonucleoprotein</keyword>
<dbReference type="HOGENOM" id="CLU_041869_0_1_1"/>
<feature type="region of interest" description="Disordered" evidence="11">
    <location>
        <begin position="123"/>
        <end position="162"/>
    </location>
</feature>
<dbReference type="SMART" id="SM00360">
    <property type="entry name" value="RRM"/>
    <property type="match status" value="2"/>
</dbReference>
<organism evidence="13 14">
    <name type="scientific">Aspergillus terreus (strain NIH 2624 / FGSC A1156)</name>
    <dbReference type="NCBI Taxonomy" id="341663"/>
    <lineage>
        <taxon>Eukaryota</taxon>
        <taxon>Fungi</taxon>
        <taxon>Dikarya</taxon>
        <taxon>Ascomycota</taxon>
        <taxon>Pezizomycotina</taxon>
        <taxon>Eurotiomycetes</taxon>
        <taxon>Eurotiomycetidae</taxon>
        <taxon>Eurotiales</taxon>
        <taxon>Aspergillaceae</taxon>
        <taxon>Aspergillus</taxon>
        <taxon>Aspergillus subgen. Circumdati</taxon>
    </lineage>
</organism>
<evidence type="ECO:0000256" key="5">
    <source>
        <dbReference type="ARBA" id="ARBA00022737"/>
    </source>
</evidence>
<evidence type="ECO:0000256" key="2">
    <source>
        <dbReference type="ARBA" id="ARBA00007243"/>
    </source>
</evidence>
<dbReference type="GO" id="GO:0008380">
    <property type="term" value="P:RNA splicing"/>
    <property type="evidence" value="ECO:0007669"/>
    <property type="project" value="UniProtKB-KW"/>
</dbReference>
<dbReference type="AlphaFoldDB" id="Q0CW54"/>
<dbReference type="PROSITE" id="PS50102">
    <property type="entry name" value="RRM"/>
    <property type="match status" value="2"/>
</dbReference>
<evidence type="ECO:0000256" key="1">
    <source>
        <dbReference type="ARBA" id="ARBA00004123"/>
    </source>
</evidence>
<evidence type="ECO:0000313" key="14">
    <source>
        <dbReference type="Proteomes" id="UP000007963"/>
    </source>
</evidence>
<evidence type="ECO:0000259" key="12">
    <source>
        <dbReference type="PROSITE" id="PS50102"/>
    </source>
</evidence>
<name>Q0CW54_ASPTN</name>
<dbReference type="Pfam" id="PF00076">
    <property type="entry name" value="RRM_1"/>
    <property type="match status" value="2"/>
</dbReference>
<dbReference type="GO" id="GO:0003723">
    <property type="term" value="F:RNA binding"/>
    <property type="evidence" value="ECO:0007669"/>
    <property type="project" value="UniProtKB-UniRule"/>
</dbReference>
<keyword evidence="7" id="KW-0508">mRNA splicing</keyword>